<dbReference type="InterPro" id="IPR014132">
    <property type="entry name" value="PdaB-like"/>
</dbReference>
<feature type="domain" description="NodB homology" evidence="2">
    <location>
        <begin position="57"/>
        <end position="237"/>
    </location>
</feature>
<gene>
    <name evidence="3" type="ORF">BCB44BAC_00146</name>
</gene>
<dbReference type="AlphaFoldDB" id="A0AAX2CBH7"/>
<dbReference type="InterPro" id="IPR011330">
    <property type="entry name" value="Glyco_hydro/deAcase_b/a-brl"/>
</dbReference>
<dbReference type="RefSeq" id="WP_011983279.1">
    <property type="nucleotide sequence ID" value="NZ_CP024096.1"/>
</dbReference>
<keyword evidence="1" id="KW-0812">Transmembrane</keyword>
<dbReference type="GO" id="GO:0045493">
    <property type="term" value="P:xylan catabolic process"/>
    <property type="evidence" value="ECO:0007669"/>
    <property type="project" value="UniProtKB-KW"/>
</dbReference>
<comment type="caution">
    <text evidence="3">The sequence shown here is derived from an EMBL/GenBank/DDBJ whole genome shotgun (WGS) entry which is preliminary data.</text>
</comment>
<evidence type="ECO:0000313" key="4">
    <source>
        <dbReference type="Proteomes" id="UP000242164"/>
    </source>
</evidence>
<keyword evidence="1" id="KW-1133">Transmembrane helix</keyword>
<dbReference type="Proteomes" id="UP000242164">
    <property type="component" value="Unassembled WGS sequence"/>
</dbReference>
<dbReference type="GO" id="GO:0016020">
    <property type="term" value="C:membrane"/>
    <property type="evidence" value="ECO:0007669"/>
    <property type="project" value="TreeGrafter"/>
</dbReference>
<dbReference type="EMBL" id="FMIK01000004">
    <property type="protein sequence ID" value="SCL82140.1"/>
    <property type="molecule type" value="Genomic_DNA"/>
</dbReference>
<dbReference type="GeneID" id="33895465"/>
<dbReference type="PROSITE" id="PS51677">
    <property type="entry name" value="NODB"/>
    <property type="match status" value="1"/>
</dbReference>
<protein>
    <submittedName>
        <fullName evidence="3">Probable xylanase/chitin deacetylase</fullName>
    </submittedName>
</protein>
<reference evidence="3 4" key="1">
    <citation type="submission" date="2016-08" db="EMBL/GenBank/DDBJ databases">
        <authorList>
            <person name="Loux V."/>
            <person name="Rue O."/>
        </authorList>
    </citation>
    <scope>NUCLEOTIDE SEQUENCE [LARGE SCALE GENOMIC DNA]</scope>
    <source>
        <strain evidence="3 4">AFSSA_08CEB44bac</strain>
    </source>
</reference>
<dbReference type="PANTHER" id="PTHR10587">
    <property type="entry name" value="GLYCOSYL TRANSFERASE-RELATED"/>
    <property type="match status" value="1"/>
</dbReference>
<accession>A0AAX2CBH7</accession>
<dbReference type="NCBIfam" id="TIGR02764">
    <property type="entry name" value="spore_ybaN_pdaB"/>
    <property type="match status" value="1"/>
</dbReference>
<proteinExistence type="predicted"/>
<dbReference type="SUPFAM" id="SSF88713">
    <property type="entry name" value="Glycoside hydrolase/deacetylase"/>
    <property type="match status" value="1"/>
</dbReference>
<dbReference type="GO" id="GO:0016810">
    <property type="term" value="F:hydrolase activity, acting on carbon-nitrogen (but not peptide) bonds"/>
    <property type="evidence" value="ECO:0007669"/>
    <property type="project" value="InterPro"/>
</dbReference>
<dbReference type="Pfam" id="PF01522">
    <property type="entry name" value="Polysacc_deac_1"/>
    <property type="match status" value="1"/>
</dbReference>
<dbReference type="InterPro" id="IPR050248">
    <property type="entry name" value="Polysacc_deacetylase_ArnD"/>
</dbReference>
<keyword evidence="3" id="KW-0119">Carbohydrate metabolism</keyword>
<dbReference type="InterPro" id="IPR002509">
    <property type="entry name" value="NODB_dom"/>
</dbReference>
<keyword evidence="3" id="KW-0326">Glycosidase</keyword>
<name>A0AAX2CBH7_9BACI</name>
<dbReference type="GO" id="GO:0016798">
    <property type="term" value="F:hydrolase activity, acting on glycosyl bonds"/>
    <property type="evidence" value="ECO:0007669"/>
    <property type="project" value="UniProtKB-KW"/>
</dbReference>
<evidence type="ECO:0000256" key="1">
    <source>
        <dbReference type="SAM" id="Phobius"/>
    </source>
</evidence>
<keyword evidence="1" id="KW-0472">Membrane</keyword>
<dbReference type="PANTHER" id="PTHR10587:SF128">
    <property type="entry name" value="POLYSACCHARIDE DEACETYLASE PDAB-RELATED"/>
    <property type="match status" value="1"/>
</dbReference>
<keyword evidence="3" id="KW-0624">Polysaccharide degradation</keyword>
<evidence type="ECO:0000313" key="3">
    <source>
        <dbReference type="EMBL" id="SCL82140.1"/>
    </source>
</evidence>
<feature type="transmembrane region" description="Helical" evidence="1">
    <location>
        <begin position="12"/>
        <end position="31"/>
    </location>
</feature>
<dbReference type="Gene3D" id="3.20.20.370">
    <property type="entry name" value="Glycoside hydrolase/deacetylase"/>
    <property type="match status" value="1"/>
</dbReference>
<keyword evidence="3" id="KW-0858">Xylan degradation</keyword>
<sequence>MFFFFITSKRKFKHISFIIVLSLFTAWMLFLKTYSHESAFSTATGPKVIYKGDTAKKQVALTFDISWGDKKAMPILDTLKERDIKNATFFLSAAWAERHPDIVERILKDGHEIGSMGYSYTPYTSLEANEVRKDLLRAHDVFEKLGVKQLTLLRPPSGDFNKTTLKVADSLGYTIVHWSNNPNDWKNPGVDQIVSSVSNHLRGGDIILLHASDSALQTNKALPLLLQKLKSDGYEPISISQLISNTNAKSKNVNSTIH</sequence>
<organism evidence="3 4">
    <name type="scientific">Bacillus cytotoxicus</name>
    <dbReference type="NCBI Taxonomy" id="580165"/>
    <lineage>
        <taxon>Bacteria</taxon>
        <taxon>Bacillati</taxon>
        <taxon>Bacillota</taxon>
        <taxon>Bacilli</taxon>
        <taxon>Bacillales</taxon>
        <taxon>Bacillaceae</taxon>
        <taxon>Bacillus</taxon>
        <taxon>Bacillus cereus group</taxon>
    </lineage>
</organism>
<keyword evidence="3" id="KW-0378">Hydrolase</keyword>
<evidence type="ECO:0000259" key="2">
    <source>
        <dbReference type="PROSITE" id="PS51677"/>
    </source>
</evidence>